<comment type="caution">
    <text evidence="3">The sequence shown here is derived from an EMBL/GenBank/DDBJ whole genome shotgun (WGS) entry which is preliminary data.</text>
</comment>
<sequence length="342" mass="37681">MATTRKTRIVCISDTHNQTPKLPSGDVLIHAGDMTTQGSYAELRKTVEWLEKTEFQAKIVIAGNHDITLDHHSSTKRKPNGNGLRLKIPQVFGSPYSPGQRGWGFQYWGEQEAERVWAHSEMDDADIVVTHTPAYGYCDIAMEGERAGCVALTRRLEVVRPMLYVCGHIHDARGFERVRWGPGASVIEPWTDPGEGNKKISLIDLTEKSGHAIENAGRGVARYSLPKVSAEALEGQSDQNKSNSTLNLADDNSAIGQVKPEMYRKKAGGAIEYRHRRTPGGGGHDSVDAVQAGERNETAVINAALLSARTVGKASTFDKPIVIDVELPIWRFDGDVDEVRWE</sequence>
<evidence type="ECO:0000256" key="1">
    <source>
        <dbReference type="SAM" id="MobiDB-lite"/>
    </source>
</evidence>
<dbReference type="PANTHER" id="PTHR12905:SF16">
    <property type="entry name" value="SER_THR PROTEIN PHOSPHATASE FAMILY PROTEIN (AFU_ORTHOLOGUE AFUA_1G06000)"/>
    <property type="match status" value="1"/>
</dbReference>
<evidence type="ECO:0000259" key="2">
    <source>
        <dbReference type="Pfam" id="PF00149"/>
    </source>
</evidence>
<feature type="region of interest" description="Disordered" evidence="1">
    <location>
        <begin position="231"/>
        <end position="251"/>
    </location>
</feature>
<dbReference type="CDD" id="cd07379">
    <property type="entry name" value="MPP_239FB"/>
    <property type="match status" value="1"/>
</dbReference>
<dbReference type="AlphaFoldDB" id="A0AAJ0GAQ7"/>
<dbReference type="Pfam" id="PF00149">
    <property type="entry name" value="Metallophos"/>
    <property type="match status" value="1"/>
</dbReference>
<dbReference type="GO" id="GO:0016787">
    <property type="term" value="F:hydrolase activity"/>
    <property type="evidence" value="ECO:0007669"/>
    <property type="project" value="InterPro"/>
</dbReference>
<evidence type="ECO:0000313" key="4">
    <source>
        <dbReference type="Proteomes" id="UP001271007"/>
    </source>
</evidence>
<evidence type="ECO:0000313" key="3">
    <source>
        <dbReference type="EMBL" id="KAK3051016.1"/>
    </source>
</evidence>
<keyword evidence="4" id="KW-1185">Reference proteome</keyword>
<dbReference type="Proteomes" id="UP001271007">
    <property type="component" value="Unassembled WGS sequence"/>
</dbReference>
<dbReference type="InterPro" id="IPR029052">
    <property type="entry name" value="Metallo-depent_PP-like"/>
</dbReference>
<organism evidence="3 4">
    <name type="scientific">Extremus antarcticus</name>
    <dbReference type="NCBI Taxonomy" id="702011"/>
    <lineage>
        <taxon>Eukaryota</taxon>
        <taxon>Fungi</taxon>
        <taxon>Dikarya</taxon>
        <taxon>Ascomycota</taxon>
        <taxon>Pezizomycotina</taxon>
        <taxon>Dothideomycetes</taxon>
        <taxon>Dothideomycetidae</taxon>
        <taxon>Mycosphaerellales</taxon>
        <taxon>Extremaceae</taxon>
        <taxon>Extremus</taxon>
    </lineage>
</organism>
<dbReference type="PANTHER" id="PTHR12905">
    <property type="entry name" value="METALLOPHOSPHOESTERASE"/>
    <property type="match status" value="1"/>
</dbReference>
<feature type="domain" description="Calcineurin-like phosphoesterase" evidence="2">
    <location>
        <begin position="8"/>
        <end position="171"/>
    </location>
</feature>
<feature type="compositionally biased region" description="Polar residues" evidence="1">
    <location>
        <begin position="236"/>
        <end position="247"/>
    </location>
</feature>
<reference evidence="3" key="1">
    <citation type="submission" date="2023-04" db="EMBL/GenBank/DDBJ databases">
        <title>Black Yeasts Isolated from many extreme environments.</title>
        <authorList>
            <person name="Coleine C."/>
            <person name="Stajich J.E."/>
            <person name="Selbmann L."/>
        </authorList>
    </citation>
    <scope>NUCLEOTIDE SEQUENCE</scope>
    <source>
        <strain evidence="3">CCFEE 5312</strain>
    </source>
</reference>
<proteinExistence type="predicted"/>
<dbReference type="Gene3D" id="3.60.21.10">
    <property type="match status" value="1"/>
</dbReference>
<dbReference type="InterPro" id="IPR051693">
    <property type="entry name" value="UPF0046_metallophosphoest"/>
</dbReference>
<name>A0AAJ0GAQ7_9PEZI</name>
<protein>
    <recommendedName>
        <fullName evidence="2">Calcineurin-like phosphoesterase domain-containing protein</fullName>
    </recommendedName>
</protein>
<gene>
    <name evidence="3" type="ORF">LTR09_007765</name>
</gene>
<accession>A0AAJ0GAQ7</accession>
<dbReference type="SUPFAM" id="SSF56300">
    <property type="entry name" value="Metallo-dependent phosphatases"/>
    <property type="match status" value="1"/>
</dbReference>
<dbReference type="InterPro" id="IPR004843">
    <property type="entry name" value="Calcineurin-like_PHP"/>
</dbReference>
<dbReference type="EMBL" id="JAWDJX010000028">
    <property type="protein sequence ID" value="KAK3051016.1"/>
    <property type="molecule type" value="Genomic_DNA"/>
</dbReference>